<feature type="DNA-binding region" description="H-T-H motif" evidence="5">
    <location>
        <begin position="27"/>
        <end position="46"/>
    </location>
</feature>
<feature type="domain" description="HTH tetR-type" evidence="6">
    <location>
        <begin position="4"/>
        <end position="64"/>
    </location>
</feature>
<keyword evidence="3 5" id="KW-0238">DNA-binding</keyword>
<dbReference type="Pfam" id="PF00440">
    <property type="entry name" value="TetR_N"/>
    <property type="match status" value="1"/>
</dbReference>
<keyword evidence="4" id="KW-0804">Transcription</keyword>
<accession>A0ABP5UX83</accession>
<organism evidence="7 8">
    <name type="scientific">Dactylosporangium salmoneum</name>
    <dbReference type="NCBI Taxonomy" id="53361"/>
    <lineage>
        <taxon>Bacteria</taxon>
        <taxon>Bacillati</taxon>
        <taxon>Actinomycetota</taxon>
        <taxon>Actinomycetes</taxon>
        <taxon>Micromonosporales</taxon>
        <taxon>Micromonosporaceae</taxon>
        <taxon>Dactylosporangium</taxon>
    </lineage>
</organism>
<dbReference type="InterPro" id="IPR036271">
    <property type="entry name" value="Tet_transcr_reg_TetR-rel_C_sf"/>
</dbReference>
<evidence type="ECO:0000256" key="2">
    <source>
        <dbReference type="ARBA" id="ARBA00023015"/>
    </source>
</evidence>
<evidence type="ECO:0000259" key="6">
    <source>
        <dbReference type="PROSITE" id="PS50977"/>
    </source>
</evidence>
<dbReference type="PROSITE" id="PS50977">
    <property type="entry name" value="HTH_TETR_2"/>
    <property type="match status" value="1"/>
</dbReference>
<comment type="caution">
    <text evidence="7">The sequence shown here is derived from an EMBL/GenBank/DDBJ whole genome shotgun (WGS) entry which is preliminary data.</text>
</comment>
<proteinExistence type="predicted"/>
<evidence type="ECO:0000256" key="5">
    <source>
        <dbReference type="PROSITE-ProRule" id="PRU00335"/>
    </source>
</evidence>
<protein>
    <submittedName>
        <fullName evidence="7">TetR family transcriptional regulator C-terminal domain-containing protein</fullName>
    </submittedName>
</protein>
<dbReference type="SUPFAM" id="SSF48498">
    <property type="entry name" value="Tetracyclin repressor-like, C-terminal domain"/>
    <property type="match status" value="1"/>
</dbReference>
<evidence type="ECO:0000256" key="1">
    <source>
        <dbReference type="ARBA" id="ARBA00022491"/>
    </source>
</evidence>
<evidence type="ECO:0000256" key="3">
    <source>
        <dbReference type="ARBA" id="ARBA00023125"/>
    </source>
</evidence>
<dbReference type="InterPro" id="IPR039538">
    <property type="entry name" value="BetI_C"/>
</dbReference>
<dbReference type="Proteomes" id="UP001501444">
    <property type="component" value="Unassembled WGS sequence"/>
</dbReference>
<keyword evidence="8" id="KW-1185">Reference proteome</keyword>
<reference evidence="8" key="1">
    <citation type="journal article" date="2019" name="Int. J. Syst. Evol. Microbiol.">
        <title>The Global Catalogue of Microorganisms (GCM) 10K type strain sequencing project: providing services to taxonomists for standard genome sequencing and annotation.</title>
        <authorList>
            <consortium name="The Broad Institute Genomics Platform"/>
            <consortium name="The Broad Institute Genome Sequencing Center for Infectious Disease"/>
            <person name="Wu L."/>
            <person name="Ma J."/>
        </authorList>
    </citation>
    <scope>NUCLEOTIDE SEQUENCE [LARGE SCALE GENOMIC DNA]</scope>
    <source>
        <strain evidence="8">JCM 3272</strain>
    </source>
</reference>
<dbReference type="PANTHER" id="PTHR47506:SF6">
    <property type="entry name" value="HTH-TYPE TRANSCRIPTIONAL REPRESSOR NEMR"/>
    <property type="match status" value="1"/>
</dbReference>
<evidence type="ECO:0000256" key="4">
    <source>
        <dbReference type="ARBA" id="ARBA00023163"/>
    </source>
</evidence>
<dbReference type="SUPFAM" id="SSF46689">
    <property type="entry name" value="Homeodomain-like"/>
    <property type="match status" value="1"/>
</dbReference>
<evidence type="ECO:0000313" key="8">
    <source>
        <dbReference type="Proteomes" id="UP001501444"/>
    </source>
</evidence>
<name>A0ABP5UX83_9ACTN</name>
<gene>
    <name evidence="7" type="ORF">GCM10010170_101480</name>
</gene>
<keyword evidence="1" id="KW-0678">Repressor</keyword>
<dbReference type="InterPro" id="IPR009057">
    <property type="entry name" value="Homeodomain-like_sf"/>
</dbReference>
<dbReference type="PANTHER" id="PTHR47506">
    <property type="entry name" value="TRANSCRIPTIONAL REGULATORY PROTEIN"/>
    <property type="match status" value="1"/>
</dbReference>
<dbReference type="Gene3D" id="1.10.357.10">
    <property type="entry name" value="Tetracycline Repressor, domain 2"/>
    <property type="match status" value="1"/>
</dbReference>
<evidence type="ECO:0000313" key="7">
    <source>
        <dbReference type="EMBL" id="GAA2389735.1"/>
    </source>
</evidence>
<dbReference type="EMBL" id="BAAARV010000120">
    <property type="protein sequence ID" value="GAA2389735.1"/>
    <property type="molecule type" value="Genomic_DNA"/>
</dbReference>
<dbReference type="InterPro" id="IPR001647">
    <property type="entry name" value="HTH_TetR"/>
</dbReference>
<sequence length="196" mass="22100">MDHGKRREELLEAVTRVIARSGIEGATMRVIADESGWSTGSLAHYFSDRDDILASALRYSHRVIRERWARKMEGLAGLAALRELVLDNLPLDAERSSETRLEIIFWGQALNAPFLMEVQQSEETDLFRTMRELVVDAQVAGEVKRRLNPDLVTERLLALIDGLSLHSLLYGTRLSTSAMTKIIDQEFESLSPSSED</sequence>
<dbReference type="Pfam" id="PF13977">
    <property type="entry name" value="TetR_C_6"/>
    <property type="match status" value="1"/>
</dbReference>
<keyword evidence="2" id="KW-0805">Transcription regulation</keyword>